<gene>
    <name evidence="1" type="ORF">JKG68_26185</name>
</gene>
<dbReference type="Pfam" id="PF07750">
    <property type="entry name" value="GcrA"/>
    <property type="match status" value="1"/>
</dbReference>
<reference evidence="1" key="1">
    <citation type="submission" date="2021-01" db="EMBL/GenBank/DDBJ databases">
        <title>Microvirga sp.</title>
        <authorList>
            <person name="Kim M.K."/>
        </authorList>
    </citation>
    <scope>NUCLEOTIDE SEQUENCE</scope>
    <source>
        <strain evidence="1">5420S-16</strain>
    </source>
</reference>
<dbReference type="AlphaFoldDB" id="A0A936ZHR4"/>
<dbReference type="InterPro" id="IPR011681">
    <property type="entry name" value="GcrA"/>
</dbReference>
<evidence type="ECO:0000313" key="1">
    <source>
        <dbReference type="EMBL" id="MBL0407412.1"/>
    </source>
</evidence>
<dbReference type="Proteomes" id="UP000605848">
    <property type="component" value="Unassembled WGS sequence"/>
</dbReference>
<protein>
    <recommendedName>
        <fullName evidence="3">GcrA cell cycle regulator</fullName>
    </recommendedName>
</protein>
<accession>A0A936ZHR4</accession>
<keyword evidence="2" id="KW-1185">Reference proteome</keyword>
<evidence type="ECO:0008006" key="3">
    <source>
        <dbReference type="Google" id="ProtNLM"/>
    </source>
</evidence>
<proteinExistence type="predicted"/>
<evidence type="ECO:0000313" key="2">
    <source>
        <dbReference type="Proteomes" id="UP000605848"/>
    </source>
</evidence>
<comment type="caution">
    <text evidence="1">The sequence shown here is derived from an EMBL/GenBank/DDBJ whole genome shotgun (WGS) entry which is preliminary data.</text>
</comment>
<dbReference type="RefSeq" id="WP_202064649.1">
    <property type="nucleotide sequence ID" value="NZ_JBHSMN010000134.1"/>
</dbReference>
<dbReference type="EMBL" id="JAEQMY010000080">
    <property type="protein sequence ID" value="MBL0407412.1"/>
    <property type="molecule type" value="Genomic_DNA"/>
</dbReference>
<name>A0A936ZHR4_9HYPH</name>
<sequence>MMPETEAPEPSPRNRTTLLKLRERQCRYVISDGGSEAIFCGGRTQEGSSWCPWHRQVVYTKPSSSGAKAGRGFILPKLS</sequence>
<organism evidence="1 2">
    <name type="scientific">Microvirga aerilata</name>
    <dbReference type="NCBI Taxonomy" id="670292"/>
    <lineage>
        <taxon>Bacteria</taxon>
        <taxon>Pseudomonadati</taxon>
        <taxon>Pseudomonadota</taxon>
        <taxon>Alphaproteobacteria</taxon>
        <taxon>Hyphomicrobiales</taxon>
        <taxon>Methylobacteriaceae</taxon>
        <taxon>Microvirga</taxon>
    </lineage>
</organism>